<dbReference type="GO" id="GO:0030030">
    <property type="term" value="P:cell projection organization"/>
    <property type="evidence" value="ECO:0007669"/>
    <property type="project" value="UniProtKB-KW"/>
</dbReference>
<dbReference type="Pfam" id="PF12018">
    <property type="entry name" value="FAP206"/>
    <property type="match status" value="1"/>
</dbReference>
<dbReference type="VEuPathDB" id="TriTrypDB:TcYC6_0047760"/>
<organism evidence="10 11">
    <name type="scientific">Trypanosoma cruzi</name>
    <dbReference type="NCBI Taxonomy" id="5693"/>
    <lineage>
        <taxon>Eukaryota</taxon>
        <taxon>Discoba</taxon>
        <taxon>Euglenozoa</taxon>
        <taxon>Kinetoplastea</taxon>
        <taxon>Metakinetoplastina</taxon>
        <taxon>Trypanosomatida</taxon>
        <taxon>Trypanosomatidae</taxon>
        <taxon>Trypanosoma</taxon>
        <taxon>Schizotrypanum</taxon>
    </lineage>
</organism>
<dbReference type="VEuPathDB" id="TriTrypDB:ECC02_001608"/>
<keyword evidence="4" id="KW-0963">Cytoplasm</keyword>
<evidence type="ECO:0000256" key="8">
    <source>
        <dbReference type="ARBA" id="ARBA00023273"/>
    </source>
</evidence>
<keyword evidence="8" id="KW-0966">Cell projection</keyword>
<accession>A0A2V2UYZ4</accession>
<dbReference type="VEuPathDB" id="TriTrypDB:C3747_23g167"/>
<dbReference type="EMBL" id="PRFA01000061">
    <property type="protein sequence ID" value="PWU89264.1"/>
    <property type="molecule type" value="Genomic_DNA"/>
</dbReference>
<proteinExistence type="inferred from homology"/>
<evidence type="ECO:0000256" key="5">
    <source>
        <dbReference type="ARBA" id="ARBA00022794"/>
    </source>
</evidence>
<dbReference type="VEuPathDB" id="TriTrypDB:TcCLB.506513.120"/>
<comment type="similarity">
    <text evidence="2">Belongs to the CFAP206 family.</text>
</comment>
<dbReference type="InterPro" id="IPR021897">
    <property type="entry name" value="FAP206"/>
</dbReference>
<dbReference type="VEuPathDB" id="TriTrypDB:TcCL_NonESM05105"/>
<evidence type="ECO:0000256" key="6">
    <source>
        <dbReference type="ARBA" id="ARBA00023069"/>
    </source>
</evidence>
<comment type="subcellular location">
    <subcellularLocation>
        <location evidence="1">Cytoplasm</location>
        <location evidence="1">Cytoskeleton</location>
        <location evidence="1">Cilium axoneme</location>
    </subcellularLocation>
</comment>
<evidence type="ECO:0000256" key="1">
    <source>
        <dbReference type="ARBA" id="ARBA00004430"/>
    </source>
</evidence>
<evidence type="ECO:0000256" key="9">
    <source>
        <dbReference type="SAM" id="MobiDB-lite"/>
    </source>
</evidence>
<dbReference type="PANTHER" id="PTHR21442">
    <property type="entry name" value="CILIA- AND FLAGELLA-ASSOCIATED PROTEIN 206"/>
    <property type="match status" value="1"/>
</dbReference>
<keyword evidence="7" id="KW-0206">Cytoskeleton</keyword>
<sequence>MNVIPALAKEVVRRLMKRTDEAAALRVTEELAAFVVRLSLFDSPHIDEKGNVAETPEGIEAMAEEISKYFVNCSPHVLATLSLQCQTAGLRGSFTNKRRNEKVKQEAITLRLLGSLCENSTSQPEEMLSEIAFFILHRYRQLNAAQGNVESRKETVAVLNAVLPRSQVRSFANQPAEEKRRQLEELHRIVWGIRLYNKAEGRTAGAGLLSLHETAEHLVTQLDSCISQEIHAATAVCSDYVKFFHPPSSPLGSPEKQALREEYHRQLQFLLNLRTAKERLDLLSARIRTNLLPAYEKTLVEVKAALGVGAMRSDGVTLRSSVPKRVAYPKFIALAEAYEDVEQSFEGFEEIEALVDISISLGKISKTSLPPTLLEEALATSKGEKAVDCAAIAAYVATRTESCPLFYAKNATELKQHASLRAMNGLCPVSFVEDGICVEGRKSEEDSACAGFVVRPAPAGSLGEWYAFCSEYALRRFVASPFWFIEAVKRMVREDFVLISLFDFLDRLPHELYIKGTRKYEAREGLVAAEARQDVCTQTGQIDPYMDHNYRWNEWDLRRQALKLVNLFDMRTHSTQTIASHFRRDDTTQIRPPRDDETQTMQDAAVQPPRTVQYLKGLRGTKTSAIETVQRTFMY</sequence>
<dbReference type="GO" id="GO:0005930">
    <property type="term" value="C:axoneme"/>
    <property type="evidence" value="ECO:0007669"/>
    <property type="project" value="UniProtKB-SubCell"/>
</dbReference>
<dbReference type="VEuPathDB" id="TriTrypDB:TCSYLVIO_009114"/>
<name>A0A2V2UYZ4_TRYCR</name>
<dbReference type="VEuPathDB" id="TriTrypDB:TcCLB.508917.40"/>
<keyword evidence="6" id="KW-0969">Cilium</keyword>
<dbReference type="Proteomes" id="UP000246121">
    <property type="component" value="Unassembled WGS sequence"/>
</dbReference>
<dbReference type="VEuPathDB" id="TriTrypDB:Tc_MARK_7755"/>
<evidence type="ECO:0000256" key="2">
    <source>
        <dbReference type="ARBA" id="ARBA00010500"/>
    </source>
</evidence>
<dbReference type="AlphaFoldDB" id="A0A2V2UYZ4"/>
<keyword evidence="5" id="KW-0970">Cilium biogenesis/degradation</keyword>
<dbReference type="VEuPathDB" id="TriTrypDB:C4B63_61g134"/>
<dbReference type="VEuPathDB" id="TriTrypDB:TcBrA4_0135610"/>
<evidence type="ECO:0000313" key="10">
    <source>
        <dbReference type="EMBL" id="PWU89264.1"/>
    </source>
</evidence>
<dbReference type="VEuPathDB" id="TriTrypDB:BCY84_22068"/>
<protein>
    <recommendedName>
        <fullName evidence="3">Cilia- and flagella-associated protein 206</fullName>
    </recommendedName>
</protein>
<evidence type="ECO:0000313" key="11">
    <source>
        <dbReference type="Proteomes" id="UP000246121"/>
    </source>
</evidence>
<evidence type="ECO:0000256" key="7">
    <source>
        <dbReference type="ARBA" id="ARBA00023212"/>
    </source>
</evidence>
<reference evidence="10 11" key="1">
    <citation type="journal article" date="2018" name="Microb. Genom.">
        <title>Expanding an expanded genome: long-read sequencing of Trypanosoma cruzi.</title>
        <authorList>
            <person name="Berna L."/>
            <person name="Rodriguez M."/>
            <person name="Chiribao M.L."/>
            <person name="Parodi-Talice A."/>
            <person name="Pita S."/>
            <person name="Rijo G."/>
            <person name="Alvarez-Valin F."/>
            <person name="Robello C."/>
        </authorList>
    </citation>
    <scope>NUCLEOTIDE SEQUENCE [LARGE SCALE GENOMIC DNA]</scope>
    <source>
        <strain evidence="10 11">Dm28c</strain>
    </source>
</reference>
<feature type="region of interest" description="Disordered" evidence="9">
    <location>
        <begin position="584"/>
        <end position="603"/>
    </location>
</feature>
<dbReference type="VEuPathDB" id="TriTrypDB:TCDM_08217"/>
<dbReference type="GO" id="GO:0036064">
    <property type="term" value="C:ciliary basal body"/>
    <property type="evidence" value="ECO:0007669"/>
    <property type="project" value="TreeGrafter"/>
</dbReference>
<dbReference type="PANTHER" id="PTHR21442:SF0">
    <property type="entry name" value="CILIA- AND FLAGELLA-ASSOCIATED PROTEIN 206"/>
    <property type="match status" value="1"/>
</dbReference>
<dbReference type="VEuPathDB" id="TriTrypDB:TcG_05574"/>
<feature type="compositionally biased region" description="Basic and acidic residues" evidence="9">
    <location>
        <begin position="584"/>
        <end position="597"/>
    </location>
</feature>
<evidence type="ECO:0000256" key="3">
    <source>
        <dbReference type="ARBA" id="ARBA00021602"/>
    </source>
</evidence>
<comment type="caution">
    <text evidence="10">The sequence shown here is derived from an EMBL/GenBank/DDBJ whole genome shotgun (WGS) entry which is preliminary data.</text>
</comment>
<evidence type="ECO:0000256" key="4">
    <source>
        <dbReference type="ARBA" id="ARBA00022490"/>
    </source>
</evidence>
<dbReference type="GO" id="GO:0003356">
    <property type="term" value="P:regulation of cilium beat frequency"/>
    <property type="evidence" value="ECO:0007669"/>
    <property type="project" value="TreeGrafter"/>
</dbReference>
<gene>
    <name evidence="10" type="ORF">C4B63_61g134</name>
</gene>